<dbReference type="GO" id="GO:0000462">
    <property type="term" value="P:maturation of SSU-rRNA from tricistronic rRNA transcript (SSU-rRNA, 5.8S rRNA, LSU-rRNA)"/>
    <property type="evidence" value="ECO:0007669"/>
    <property type="project" value="TreeGrafter"/>
</dbReference>
<accession>A0A815QC06</accession>
<keyword evidence="2" id="KW-0539">Nucleus</keyword>
<dbReference type="EMBL" id="CAJNOH010007529">
    <property type="protein sequence ID" value="CAF1460073.1"/>
    <property type="molecule type" value="Genomic_DNA"/>
</dbReference>
<evidence type="ECO:0000313" key="6">
    <source>
        <dbReference type="EMBL" id="CAF1641711.1"/>
    </source>
</evidence>
<evidence type="ECO:0000256" key="3">
    <source>
        <dbReference type="SAM" id="MobiDB-lite"/>
    </source>
</evidence>
<keyword evidence="8" id="KW-1185">Reference proteome</keyword>
<name>A0A815QC06_9BILA</name>
<feature type="compositionally biased region" description="Basic and acidic residues" evidence="3">
    <location>
        <begin position="220"/>
        <end position="231"/>
    </location>
</feature>
<dbReference type="AlphaFoldDB" id="A0A815QC06"/>
<reference evidence="5" key="1">
    <citation type="submission" date="2021-02" db="EMBL/GenBank/DDBJ databases">
        <authorList>
            <person name="Nowell W R."/>
        </authorList>
    </citation>
    <scope>NUCLEOTIDE SEQUENCE</scope>
</reference>
<feature type="region of interest" description="Disordered" evidence="3">
    <location>
        <begin position="128"/>
        <end position="249"/>
    </location>
</feature>
<comment type="subcellular location">
    <subcellularLocation>
        <location evidence="1">Nucleus</location>
        <location evidence="1">Nucleolus</location>
    </subcellularLocation>
</comment>
<dbReference type="Proteomes" id="UP000663854">
    <property type="component" value="Unassembled WGS sequence"/>
</dbReference>
<protein>
    <recommendedName>
        <fullName evidence="4">NUC153 domain-containing protein</fullName>
    </recommendedName>
</protein>
<dbReference type="Pfam" id="PF08159">
    <property type="entry name" value="NUC153"/>
    <property type="match status" value="1"/>
</dbReference>
<dbReference type="InterPro" id="IPR012580">
    <property type="entry name" value="NUC153"/>
</dbReference>
<feature type="compositionally biased region" description="Basic and acidic residues" evidence="3">
    <location>
        <begin position="193"/>
        <end position="202"/>
    </location>
</feature>
<proteinExistence type="predicted"/>
<organism evidence="5 7">
    <name type="scientific">Rotaria sordida</name>
    <dbReference type="NCBI Taxonomy" id="392033"/>
    <lineage>
        <taxon>Eukaryota</taxon>
        <taxon>Metazoa</taxon>
        <taxon>Spiralia</taxon>
        <taxon>Gnathifera</taxon>
        <taxon>Rotifera</taxon>
        <taxon>Eurotatoria</taxon>
        <taxon>Bdelloidea</taxon>
        <taxon>Philodinida</taxon>
        <taxon>Philodinidae</taxon>
        <taxon>Rotaria</taxon>
    </lineage>
</organism>
<feature type="compositionally biased region" description="Acidic residues" evidence="3">
    <location>
        <begin position="128"/>
        <end position="148"/>
    </location>
</feature>
<dbReference type="GO" id="GO:0030686">
    <property type="term" value="C:90S preribosome"/>
    <property type="evidence" value="ECO:0007669"/>
    <property type="project" value="TreeGrafter"/>
</dbReference>
<dbReference type="PANTHER" id="PTHR14927">
    <property type="entry name" value="NUCLEOLAR PROTEIN 10"/>
    <property type="match status" value="1"/>
</dbReference>
<evidence type="ECO:0000259" key="4">
    <source>
        <dbReference type="Pfam" id="PF08159"/>
    </source>
</evidence>
<feature type="compositionally biased region" description="Basic residues" evidence="3">
    <location>
        <begin position="232"/>
        <end position="249"/>
    </location>
</feature>
<gene>
    <name evidence="6" type="ORF">JXQ802_LOCUS53298</name>
    <name evidence="5" type="ORF">PYM288_LOCUS36911</name>
</gene>
<evidence type="ECO:0000313" key="7">
    <source>
        <dbReference type="Proteomes" id="UP000663854"/>
    </source>
</evidence>
<dbReference type="GO" id="GO:0032040">
    <property type="term" value="C:small-subunit processome"/>
    <property type="evidence" value="ECO:0007669"/>
    <property type="project" value="TreeGrafter"/>
</dbReference>
<dbReference type="EMBL" id="CAJNOL010009187">
    <property type="protein sequence ID" value="CAF1641711.1"/>
    <property type="molecule type" value="Genomic_DNA"/>
</dbReference>
<evidence type="ECO:0000313" key="8">
    <source>
        <dbReference type="Proteomes" id="UP000663870"/>
    </source>
</evidence>
<dbReference type="Proteomes" id="UP000663870">
    <property type="component" value="Unassembled WGS sequence"/>
</dbReference>
<comment type="caution">
    <text evidence="5">The sequence shown here is derived from an EMBL/GenBank/DDBJ whole genome shotgun (WGS) entry which is preliminary data.</text>
</comment>
<evidence type="ECO:0000256" key="1">
    <source>
        <dbReference type="ARBA" id="ARBA00004604"/>
    </source>
</evidence>
<feature type="domain" description="NUC153" evidence="4">
    <location>
        <begin position="87"/>
        <end position="113"/>
    </location>
</feature>
<evidence type="ECO:0000313" key="5">
    <source>
        <dbReference type="EMBL" id="CAF1460073.1"/>
    </source>
</evidence>
<feature type="compositionally biased region" description="Polar residues" evidence="3">
    <location>
        <begin position="203"/>
        <end position="219"/>
    </location>
</feature>
<feature type="non-terminal residue" evidence="5">
    <location>
        <position position="249"/>
    </location>
</feature>
<evidence type="ECO:0000256" key="2">
    <source>
        <dbReference type="ARBA" id="ARBA00023242"/>
    </source>
</evidence>
<sequence>GYFMDIRLYNQAKTVAEPFAFAEYRKKKLREKIDLKREKSRVPLPIVPTVNKDLAEKLLHDENDLNIKKKKKQKSLENKETSSILTDTRFQSLFTNPDMQIDVNHENFKNIAPLVSRLSKQNLVEDEPLSVEDAAEEEEEKEDDDDNNDLIHDILTSEEEEEEEEKEKPNRKTKLVPLDAINDIDQETLRSLSFRERTKRTMDSSSSHSYNRNQVISTNKDSRKQTDDDHRKNVRRAPRGRMNSRHNET</sequence>
<feature type="compositionally biased region" description="Acidic residues" evidence="3">
    <location>
        <begin position="156"/>
        <end position="165"/>
    </location>
</feature>
<dbReference type="InterPro" id="IPR040382">
    <property type="entry name" value="NOL10/Enp2"/>
</dbReference>
<dbReference type="PANTHER" id="PTHR14927:SF0">
    <property type="entry name" value="NUCLEOLAR PROTEIN 10"/>
    <property type="match status" value="1"/>
</dbReference>